<dbReference type="EMBL" id="ML208514">
    <property type="protein sequence ID" value="TFK63617.1"/>
    <property type="molecule type" value="Genomic_DNA"/>
</dbReference>
<gene>
    <name evidence="1" type="ORF">BDN72DRAFT_902264</name>
</gene>
<reference evidence="1 2" key="1">
    <citation type="journal article" date="2019" name="Nat. Ecol. Evol.">
        <title>Megaphylogeny resolves global patterns of mushroom evolution.</title>
        <authorList>
            <person name="Varga T."/>
            <person name="Krizsan K."/>
            <person name="Foldi C."/>
            <person name="Dima B."/>
            <person name="Sanchez-Garcia M."/>
            <person name="Sanchez-Ramirez S."/>
            <person name="Szollosi G.J."/>
            <person name="Szarkandi J.G."/>
            <person name="Papp V."/>
            <person name="Albert L."/>
            <person name="Andreopoulos W."/>
            <person name="Angelini C."/>
            <person name="Antonin V."/>
            <person name="Barry K.W."/>
            <person name="Bougher N.L."/>
            <person name="Buchanan P."/>
            <person name="Buyck B."/>
            <person name="Bense V."/>
            <person name="Catcheside P."/>
            <person name="Chovatia M."/>
            <person name="Cooper J."/>
            <person name="Damon W."/>
            <person name="Desjardin D."/>
            <person name="Finy P."/>
            <person name="Geml J."/>
            <person name="Haridas S."/>
            <person name="Hughes K."/>
            <person name="Justo A."/>
            <person name="Karasinski D."/>
            <person name="Kautmanova I."/>
            <person name="Kiss B."/>
            <person name="Kocsube S."/>
            <person name="Kotiranta H."/>
            <person name="LaButti K.M."/>
            <person name="Lechner B.E."/>
            <person name="Liimatainen K."/>
            <person name="Lipzen A."/>
            <person name="Lukacs Z."/>
            <person name="Mihaltcheva S."/>
            <person name="Morgado L.N."/>
            <person name="Niskanen T."/>
            <person name="Noordeloos M.E."/>
            <person name="Ohm R.A."/>
            <person name="Ortiz-Santana B."/>
            <person name="Ovrebo C."/>
            <person name="Racz N."/>
            <person name="Riley R."/>
            <person name="Savchenko A."/>
            <person name="Shiryaev A."/>
            <person name="Soop K."/>
            <person name="Spirin V."/>
            <person name="Szebenyi C."/>
            <person name="Tomsovsky M."/>
            <person name="Tulloss R.E."/>
            <person name="Uehling J."/>
            <person name="Grigoriev I.V."/>
            <person name="Vagvolgyi C."/>
            <person name="Papp T."/>
            <person name="Martin F.M."/>
            <person name="Miettinen O."/>
            <person name="Hibbett D.S."/>
            <person name="Nagy L.G."/>
        </authorList>
    </citation>
    <scope>NUCLEOTIDE SEQUENCE [LARGE SCALE GENOMIC DNA]</scope>
    <source>
        <strain evidence="1 2">NL-1719</strain>
    </source>
</reference>
<organism evidence="1 2">
    <name type="scientific">Pluteus cervinus</name>
    <dbReference type="NCBI Taxonomy" id="181527"/>
    <lineage>
        <taxon>Eukaryota</taxon>
        <taxon>Fungi</taxon>
        <taxon>Dikarya</taxon>
        <taxon>Basidiomycota</taxon>
        <taxon>Agaricomycotina</taxon>
        <taxon>Agaricomycetes</taxon>
        <taxon>Agaricomycetidae</taxon>
        <taxon>Agaricales</taxon>
        <taxon>Pluteineae</taxon>
        <taxon>Pluteaceae</taxon>
        <taxon>Pluteus</taxon>
    </lineage>
</organism>
<protein>
    <submittedName>
        <fullName evidence="1">Uncharacterized protein</fullName>
    </submittedName>
</protein>
<dbReference type="Proteomes" id="UP000308600">
    <property type="component" value="Unassembled WGS sequence"/>
</dbReference>
<keyword evidence="2" id="KW-1185">Reference proteome</keyword>
<name>A0ACD3AD02_9AGAR</name>
<evidence type="ECO:0000313" key="1">
    <source>
        <dbReference type="EMBL" id="TFK63617.1"/>
    </source>
</evidence>
<sequence>MLGKVNEDGVSSFGMGGMNLNGDGATEIDDDHTSGRNDGHGEGLADVAIEDEANRLTPFDQIDHFEGASRAVHMWLAEWGGLDTWPQFLDDRYRASQASGLVDQWVRSVVDHADRGRLLERLLGQMETTLPQEMWRIRELWRQQTRILGLVVKALTLIEVRVDLIQRGPFNLFDRSG</sequence>
<accession>A0ACD3AD02</accession>
<proteinExistence type="predicted"/>
<evidence type="ECO:0000313" key="2">
    <source>
        <dbReference type="Proteomes" id="UP000308600"/>
    </source>
</evidence>